<feature type="compositionally biased region" description="Polar residues" evidence="5">
    <location>
        <begin position="188"/>
        <end position="205"/>
    </location>
</feature>
<feature type="compositionally biased region" description="Basic and acidic residues" evidence="5">
    <location>
        <begin position="390"/>
        <end position="403"/>
    </location>
</feature>
<evidence type="ECO:0000256" key="2">
    <source>
        <dbReference type="ARBA" id="ARBA00022737"/>
    </source>
</evidence>
<organism evidence="6 7">
    <name type="scientific">Jaminaea rosea</name>
    <dbReference type="NCBI Taxonomy" id="1569628"/>
    <lineage>
        <taxon>Eukaryota</taxon>
        <taxon>Fungi</taxon>
        <taxon>Dikarya</taxon>
        <taxon>Basidiomycota</taxon>
        <taxon>Ustilaginomycotina</taxon>
        <taxon>Exobasidiomycetes</taxon>
        <taxon>Microstromatales</taxon>
        <taxon>Microstromatales incertae sedis</taxon>
        <taxon>Jaminaea</taxon>
    </lineage>
</organism>
<sequence length="739" mass="71831">MTMPAPIPISRVNDPSSSTSGSSGGIGSYRMGTSYGNSFPSSNSAGGSASFREAMMMATSFGKDVNDIMDYSSNRFGSSVDSEMTIAPSTSQPRLESTFCRDFSCCGQELDDLHDLLQHYEECHVRFDDDGMPGMVEDDGSSSAGSASTPSSVPPSPRVAHQRAATAPGGSKLGGGAGAAGGNHKRVSTLNTDLTSQGLDSTTGASKGKKRSFGQYDASSNAGVNGSSVHQSLRRALIDGGVGSRSGRSSPSVYSANSPFSTPGSSIPGTPVGDDEEFAFAGNSGLSAFSALSLRQSNNDDHLPACAPPNLFFPAPGASSGAGANATTPGMPGLNLPTFSNSMVNAAHAASGAQPPPAKRERMTSSNGVGGQGGSGGGSSSSANVGPGGEKLDKDGKPIEKPFKCPNPGCDKAYKQANGLKYHRLHGSCNRNLAGKAGSSGGNSSNGPSTPTPSGSAAASKGPGSPSTPSPVTANASAAPTKPPQAASSAAPKPAQPPQNAAQAKSPQPPVPPNAAGAPVPAGAAVGASAAKKPAAPTTAGGGPAPFPLPPNINSAALAAAAALLQRGGPLPPSLQGSNGPIDTASLLKTLQMLQAQVAAQQKANGGAPAPGATGAAGAGAAAVKSPPALPSKAAPGAPIGAGGATTATSGQARPPPPRPTGVTAPGQQAKPAGAAPSAPAPPAGLAPKKASPTVASAQPRPPAPPAPATGSAAGQQKASPAAPATSSPASAAQQTQKK</sequence>
<feature type="compositionally biased region" description="Polar residues" evidence="5">
    <location>
        <begin position="217"/>
        <end position="231"/>
    </location>
</feature>
<dbReference type="AlphaFoldDB" id="A0A316V4D4"/>
<keyword evidence="3" id="KW-0863">Zinc-finger</keyword>
<feature type="compositionally biased region" description="Low complexity" evidence="5">
    <location>
        <begin position="709"/>
        <end position="739"/>
    </location>
</feature>
<feature type="compositionally biased region" description="Low complexity" evidence="5">
    <location>
        <begin position="434"/>
        <end position="506"/>
    </location>
</feature>
<feature type="compositionally biased region" description="Low complexity" evidence="5">
    <location>
        <begin position="514"/>
        <end position="539"/>
    </location>
</feature>
<dbReference type="STRING" id="1569628.A0A316V4D4"/>
<dbReference type="RefSeq" id="XP_025365695.1">
    <property type="nucleotide sequence ID" value="XM_025509513.1"/>
</dbReference>
<evidence type="ECO:0000256" key="5">
    <source>
        <dbReference type="SAM" id="MobiDB-lite"/>
    </source>
</evidence>
<protein>
    <recommendedName>
        <fullName evidence="8">C2H2-type domain-containing protein</fullName>
    </recommendedName>
</protein>
<keyword evidence="2" id="KW-0677">Repeat</keyword>
<feature type="region of interest" description="Disordered" evidence="5">
    <location>
        <begin position="128"/>
        <end position="275"/>
    </location>
</feature>
<keyword evidence="7" id="KW-1185">Reference proteome</keyword>
<dbReference type="GO" id="GO:0008270">
    <property type="term" value="F:zinc ion binding"/>
    <property type="evidence" value="ECO:0007669"/>
    <property type="project" value="UniProtKB-KW"/>
</dbReference>
<dbReference type="OrthoDB" id="1662883at2759"/>
<accession>A0A316V4D4</accession>
<feature type="compositionally biased region" description="Polar residues" evidence="5">
    <location>
        <begin position="256"/>
        <end position="268"/>
    </location>
</feature>
<dbReference type="InterPro" id="IPR051580">
    <property type="entry name" value="ZnF-Chromatin_assoc"/>
</dbReference>
<feature type="region of interest" description="Disordered" evidence="5">
    <location>
        <begin position="430"/>
        <end position="553"/>
    </location>
</feature>
<keyword evidence="1" id="KW-0479">Metal-binding</keyword>
<dbReference type="GO" id="GO:0005634">
    <property type="term" value="C:nucleus"/>
    <property type="evidence" value="ECO:0007669"/>
    <property type="project" value="TreeGrafter"/>
</dbReference>
<keyword evidence="4" id="KW-0862">Zinc</keyword>
<evidence type="ECO:0000256" key="1">
    <source>
        <dbReference type="ARBA" id="ARBA00022723"/>
    </source>
</evidence>
<dbReference type="Gene3D" id="3.30.160.60">
    <property type="entry name" value="Classic Zinc Finger"/>
    <property type="match status" value="1"/>
</dbReference>
<dbReference type="Proteomes" id="UP000245884">
    <property type="component" value="Unassembled WGS sequence"/>
</dbReference>
<feature type="compositionally biased region" description="Low complexity" evidence="5">
    <location>
        <begin position="597"/>
        <end position="653"/>
    </location>
</feature>
<gene>
    <name evidence="6" type="ORF">BDZ90DRAFT_34627</name>
</gene>
<dbReference type="GeneID" id="37031336"/>
<dbReference type="PANTHER" id="PTHR23057:SF0">
    <property type="entry name" value="JUXTAPOSED WITH ANOTHER ZINC FINGER PROTEIN 1"/>
    <property type="match status" value="1"/>
</dbReference>
<feature type="compositionally biased region" description="Low complexity" evidence="5">
    <location>
        <begin position="141"/>
        <end position="151"/>
    </location>
</feature>
<dbReference type="EMBL" id="KZ819662">
    <property type="protein sequence ID" value="PWN31083.1"/>
    <property type="molecule type" value="Genomic_DNA"/>
</dbReference>
<feature type="region of interest" description="Disordered" evidence="5">
    <location>
        <begin position="597"/>
        <end position="739"/>
    </location>
</feature>
<dbReference type="PANTHER" id="PTHR23057">
    <property type="entry name" value="JUXTAPOSED WITH ANOTHER ZINC FINGER PROTEIN 1"/>
    <property type="match status" value="1"/>
</dbReference>
<evidence type="ECO:0000256" key="4">
    <source>
        <dbReference type="ARBA" id="ARBA00022833"/>
    </source>
</evidence>
<feature type="compositionally biased region" description="Low complexity" evidence="5">
    <location>
        <begin position="661"/>
        <end position="678"/>
    </location>
</feature>
<reference evidence="6 7" key="1">
    <citation type="journal article" date="2018" name="Mol. Biol. Evol.">
        <title>Broad Genomic Sampling Reveals a Smut Pathogenic Ancestry of the Fungal Clade Ustilaginomycotina.</title>
        <authorList>
            <person name="Kijpornyongpan T."/>
            <person name="Mondo S.J."/>
            <person name="Barry K."/>
            <person name="Sandor L."/>
            <person name="Lee J."/>
            <person name="Lipzen A."/>
            <person name="Pangilinan J."/>
            <person name="LaButti K."/>
            <person name="Hainaut M."/>
            <person name="Henrissat B."/>
            <person name="Grigoriev I.V."/>
            <person name="Spatafora J.W."/>
            <person name="Aime M.C."/>
        </authorList>
    </citation>
    <scope>NUCLEOTIDE SEQUENCE [LARGE SCALE GENOMIC DNA]</scope>
    <source>
        <strain evidence="6 7">MCA 5214</strain>
    </source>
</reference>
<evidence type="ECO:0008006" key="8">
    <source>
        <dbReference type="Google" id="ProtNLM"/>
    </source>
</evidence>
<proteinExistence type="predicted"/>
<name>A0A316V4D4_9BASI</name>
<feature type="region of interest" description="Disordered" evidence="5">
    <location>
        <begin position="347"/>
        <end position="414"/>
    </location>
</feature>
<evidence type="ECO:0000313" key="6">
    <source>
        <dbReference type="EMBL" id="PWN31083.1"/>
    </source>
</evidence>
<evidence type="ECO:0000256" key="3">
    <source>
        <dbReference type="ARBA" id="ARBA00022771"/>
    </source>
</evidence>
<feature type="compositionally biased region" description="Gly residues" evidence="5">
    <location>
        <begin position="171"/>
        <end position="181"/>
    </location>
</feature>
<feature type="region of interest" description="Disordered" evidence="5">
    <location>
        <begin position="1"/>
        <end position="27"/>
    </location>
</feature>
<feature type="compositionally biased region" description="Low complexity" evidence="5">
    <location>
        <begin position="245"/>
        <end position="255"/>
    </location>
</feature>
<evidence type="ECO:0000313" key="7">
    <source>
        <dbReference type="Proteomes" id="UP000245884"/>
    </source>
</evidence>
<feature type="compositionally biased region" description="Low complexity" evidence="5">
    <location>
        <begin position="686"/>
        <end position="699"/>
    </location>
</feature>
<feature type="compositionally biased region" description="Gly residues" evidence="5">
    <location>
        <begin position="368"/>
        <end position="379"/>
    </location>
</feature>